<keyword evidence="2" id="KW-0472">Membrane</keyword>
<feature type="compositionally biased region" description="Basic and acidic residues" evidence="1">
    <location>
        <begin position="121"/>
        <end position="134"/>
    </location>
</feature>
<keyword evidence="2" id="KW-1133">Transmembrane helix</keyword>
<name>A0A918TW78_9BACT</name>
<gene>
    <name evidence="3" type="ORF">GCM10007100_37170</name>
</gene>
<reference evidence="3" key="1">
    <citation type="journal article" date="2014" name="Int. J. Syst. Evol. Microbiol.">
        <title>Complete genome sequence of Corynebacterium casei LMG S-19264T (=DSM 44701T), isolated from a smear-ripened cheese.</title>
        <authorList>
            <consortium name="US DOE Joint Genome Institute (JGI-PGF)"/>
            <person name="Walter F."/>
            <person name="Albersmeier A."/>
            <person name="Kalinowski J."/>
            <person name="Ruckert C."/>
        </authorList>
    </citation>
    <scope>NUCLEOTIDE SEQUENCE</scope>
    <source>
        <strain evidence="3">KCTC 12988</strain>
    </source>
</reference>
<proteinExistence type="predicted"/>
<reference evidence="3" key="2">
    <citation type="submission" date="2020-09" db="EMBL/GenBank/DDBJ databases">
        <authorList>
            <person name="Sun Q."/>
            <person name="Kim S."/>
        </authorList>
    </citation>
    <scope>NUCLEOTIDE SEQUENCE</scope>
    <source>
        <strain evidence="3">KCTC 12988</strain>
    </source>
</reference>
<organism evidence="3 4">
    <name type="scientific">Roseibacillus persicicus</name>
    <dbReference type="NCBI Taxonomy" id="454148"/>
    <lineage>
        <taxon>Bacteria</taxon>
        <taxon>Pseudomonadati</taxon>
        <taxon>Verrucomicrobiota</taxon>
        <taxon>Verrucomicrobiia</taxon>
        <taxon>Verrucomicrobiales</taxon>
        <taxon>Verrucomicrobiaceae</taxon>
        <taxon>Roseibacillus</taxon>
    </lineage>
</organism>
<accession>A0A918TW78</accession>
<sequence>MTDTQDIPADELEDLQRLLRLKNYEQPVDGYFEDFLDEFHRRQRAEAVSGKGASLWTRIADWFNDLGAAKWAIGAGVAYAVLFLAFFGTIGTKDSPGVAKETEDFLPEGSKLQHVELGTETETKPGEEPSERSLEVLPQEF</sequence>
<comment type="caution">
    <text evidence="3">The sequence shown here is derived from an EMBL/GenBank/DDBJ whole genome shotgun (WGS) entry which is preliminary data.</text>
</comment>
<dbReference type="EMBL" id="BMXI01000020">
    <property type="protein sequence ID" value="GHC65952.1"/>
    <property type="molecule type" value="Genomic_DNA"/>
</dbReference>
<protein>
    <submittedName>
        <fullName evidence="3">Uncharacterized protein</fullName>
    </submittedName>
</protein>
<feature type="region of interest" description="Disordered" evidence="1">
    <location>
        <begin position="109"/>
        <end position="141"/>
    </location>
</feature>
<evidence type="ECO:0000256" key="1">
    <source>
        <dbReference type="SAM" id="MobiDB-lite"/>
    </source>
</evidence>
<evidence type="ECO:0000313" key="4">
    <source>
        <dbReference type="Proteomes" id="UP000644507"/>
    </source>
</evidence>
<keyword evidence="4" id="KW-1185">Reference proteome</keyword>
<dbReference type="AlphaFoldDB" id="A0A918TW78"/>
<feature type="transmembrane region" description="Helical" evidence="2">
    <location>
        <begin position="71"/>
        <end position="90"/>
    </location>
</feature>
<evidence type="ECO:0000313" key="3">
    <source>
        <dbReference type="EMBL" id="GHC65952.1"/>
    </source>
</evidence>
<evidence type="ECO:0000256" key="2">
    <source>
        <dbReference type="SAM" id="Phobius"/>
    </source>
</evidence>
<dbReference type="Proteomes" id="UP000644507">
    <property type="component" value="Unassembled WGS sequence"/>
</dbReference>
<keyword evidence="2" id="KW-0812">Transmembrane</keyword>
<dbReference type="RefSeq" id="WP_189573687.1">
    <property type="nucleotide sequence ID" value="NZ_BMXI01000020.1"/>
</dbReference>